<feature type="non-terminal residue" evidence="2">
    <location>
        <position position="1"/>
    </location>
</feature>
<evidence type="ECO:0000313" key="2">
    <source>
        <dbReference type="EMBL" id="CAF5211519.1"/>
    </source>
</evidence>
<dbReference type="PROSITE" id="PS50181">
    <property type="entry name" value="FBOX"/>
    <property type="match status" value="1"/>
</dbReference>
<accession>A0A8S3J2H2</accession>
<feature type="domain" description="F-box" evidence="1">
    <location>
        <begin position="2"/>
        <end position="53"/>
    </location>
</feature>
<dbReference type="EMBL" id="CAJOBJ010353690">
    <property type="protein sequence ID" value="CAF5211519.1"/>
    <property type="molecule type" value="Genomic_DNA"/>
</dbReference>
<evidence type="ECO:0000313" key="3">
    <source>
        <dbReference type="Proteomes" id="UP000681720"/>
    </source>
</evidence>
<dbReference type="InterPro" id="IPR001810">
    <property type="entry name" value="F-box_dom"/>
</dbReference>
<protein>
    <recommendedName>
        <fullName evidence="1">F-box domain-containing protein</fullName>
    </recommendedName>
</protein>
<sequence length="224" mass="25585">KCTTLEELPNELLVYVFAFVDIHNLFNGFWGLNSRLNNIIQSYPNLSLTFNKKIDPLLMKLYAPCINRLVVQTSTAFELSQFNNLHTLILCDRNCDHLAQIQPKIIPNLTHLSFLLGPEFVAPSQLISDVFSNQFPSLRHVNLGCIDESTCDLWTTSPSLQFVSILSCKSNFVPIILTSCPNLQHLQIHIIHNNNNMVASSSSLRNHPLRRFTIWSDYFELVLN</sequence>
<organism evidence="2 3">
    <name type="scientific">Rotaria magnacalcarata</name>
    <dbReference type="NCBI Taxonomy" id="392030"/>
    <lineage>
        <taxon>Eukaryota</taxon>
        <taxon>Metazoa</taxon>
        <taxon>Spiralia</taxon>
        <taxon>Gnathifera</taxon>
        <taxon>Rotifera</taxon>
        <taxon>Eurotatoria</taxon>
        <taxon>Bdelloidea</taxon>
        <taxon>Philodinida</taxon>
        <taxon>Philodinidae</taxon>
        <taxon>Rotaria</taxon>
    </lineage>
</organism>
<dbReference type="Proteomes" id="UP000681720">
    <property type="component" value="Unassembled WGS sequence"/>
</dbReference>
<comment type="caution">
    <text evidence="2">The sequence shown here is derived from an EMBL/GenBank/DDBJ whole genome shotgun (WGS) entry which is preliminary data.</text>
</comment>
<evidence type="ECO:0000259" key="1">
    <source>
        <dbReference type="PROSITE" id="PS50181"/>
    </source>
</evidence>
<feature type="non-terminal residue" evidence="2">
    <location>
        <position position="224"/>
    </location>
</feature>
<proteinExistence type="predicted"/>
<dbReference type="AlphaFoldDB" id="A0A8S3J2H2"/>
<gene>
    <name evidence="2" type="ORF">GIL414_LOCUS79961</name>
</gene>
<name>A0A8S3J2H2_9BILA</name>
<reference evidence="2" key="1">
    <citation type="submission" date="2021-02" db="EMBL/GenBank/DDBJ databases">
        <authorList>
            <person name="Nowell W R."/>
        </authorList>
    </citation>
    <scope>NUCLEOTIDE SEQUENCE</scope>
</reference>
<dbReference type="SUPFAM" id="SSF52047">
    <property type="entry name" value="RNI-like"/>
    <property type="match status" value="1"/>
</dbReference>